<feature type="transmembrane region" description="Helical" evidence="1">
    <location>
        <begin position="64"/>
        <end position="82"/>
    </location>
</feature>
<feature type="transmembrane region" description="Helical" evidence="1">
    <location>
        <begin position="147"/>
        <end position="171"/>
    </location>
</feature>
<organism evidence="2 3">
    <name type="scientific">Marinigracilibium pacificum</name>
    <dbReference type="NCBI Taxonomy" id="2729599"/>
    <lineage>
        <taxon>Bacteria</taxon>
        <taxon>Pseudomonadati</taxon>
        <taxon>Bacteroidota</taxon>
        <taxon>Cytophagia</taxon>
        <taxon>Cytophagales</taxon>
        <taxon>Flammeovirgaceae</taxon>
        <taxon>Marinigracilibium</taxon>
    </lineage>
</organism>
<gene>
    <name evidence="2" type="ORF">HH304_20390</name>
</gene>
<keyword evidence="1" id="KW-0812">Transmembrane</keyword>
<protein>
    <recommendedName>
        <fullName evidence="4">DUF3278 domain-containing protein</fullName>
    </recommendedName>
</protein>
<proteinExistence type="predicted"/>
<keyword evidence="1" id="KW-0472">Membrane</keyword>
<keyword evidence="1" id="KW-1133">Transmembrane helix</keyword>
<dbReference type="AlphaFoldDB" id="A0A848J8G7"/>
<dbReference type="RefSeq" id="WP_169685147.1">
    <property type="nucleotide sequence ID" value="NZ_JABBNU010000016.1"/>
</dbReference>
<evidence type="ECO:0000256" key="1">
    <source>
        <dbReference type="SAM" id="Phobius"/>
    </source>
</evidence>
<sequence>MENDKLSQLWKSQNKDFTLDNPDMIIKKAKKQRNGQFITITILATTIIILIIFTVKYANTDWNNFTLGLTLMISSLVFRLILEFATIYRRENRLVSLDNQLYQEYLKKHYRIRLGINYLITPICFGIYIYGFTMLLPYFKNEFSEGFYTYILISGYASFVVIALIILNSIFKEHRFLKQLKSK</sequence>
<evidence type="ECO:0000313" key="3">
    <source>
        <dbReference type="Proteomes" id="UP000559010"/>
    </source>
</evidence>
<evidence type="ECO:0000313" key="2">
    <source>
        <dbReference type="EMBL" id="NMM50780.1"/>
    </source>
</evidence>
<name>A0A848J8G7_9BACT</name>
<feature type="transmembrane region" description="Helical" evidence="1">
    <location>
        <begin position="116"/>
        <end position="135"/>
    </location>
</feature>
<feature type="transmembrane region" description="Helical" evidence="1">
    <location>
        <begin position="37"/>
        <end position="58"/>
    </location>
</feature>
<reference evidence="2 3" key="1">
    <citation type="submission" date="2020-04" db="EMBL/GenBank/DDBJ databases">
        <title>Flammeovirgaceae bacterium KN852 isolated from deep sea.</title>
        <authorList>
            <person name="Zhang D.-C."/>
        </authorList>
    </citation>
    <scope>NUCLEOTIDE SEQUENCE [LARGE SCALE GENOMIC DNA]</scope>
    <source>
        <strain evidence="2 3">KN852</strain>
    </source>
</reference>
<dbReference type="Proteomes" id="UP000559010">
    <property type="component" value="Unassembled WGS sequence"/>
</dbReference>
<dbReference type="EMBL" id="JABBNU010000016">
    <property type="protein sequence ID" value="NMM50780.1"/>
    <property type="molecule type" value="Genomic_DNA"/>
</dbReference>
<accession>A0A848J8G7</accession>
<keyword evidence="3" id="KW-1185">Reference proteome</keyword>
<evidence type="ECO:0008006" key="4">
    <source>
        <dbReference type="Google" id="ProtNLM"/>
    </source>
</evidence>
<comment type="caution">
    <text evidence="2">The sequence shown here is derived from an EMBL/GenBank/DDBJ whole genome shotgun (WGS) entry which is preliminary data.</text>
</comment>